<dbReference type="Proteomes" id="UP001295684">
    <property type="component" value="Unassembled WGS sequence"/>
</dbReference>
<organism evidence="1 2">
    <name type="scientific">Euplotes crassus</name>
    <dbReference type="NCBI Taxonomy" id="5936"/>
    <lineage>
        <taxon>Eukaryota</taxon>
        <taxon>Sar</taxon>
        <taxon>Alveolata</taxon>
        <taxon>Ciliophora</taxon>
        <taxon>Intramacronucleata</taxon>
        <taxon>Spirotrichea</taxon>
        <taxon>Hypotrichia</taxon>
        <taxon>Euplotida</taxon>
        <taxon>Euplotidae</taxon>
        <taxon>Moneuplotes</taxon>
    </lineage>
</organism>
<dbReference type="EMBL" id="CAMPGE010020951">
    <property type="protein sequence ID" value="CAI2379130.1"/>
    <property type="molecule type" value="Genomic_DNA"/>
</dbReference>
<dbReference type="AlphaFoldDB" id="A0AAD2D3W9"/>
<accession>A0AAD2D3W9</accession>
<proteinExistence type="predicted"/>
<reference evidence="1" key="1">
    <citation type="submission" date="2023-07" db="EMBL/GenBank/DDBJ databases">
        <authorList>
            <consortium name="AG Swart"/>
            <person name="Singh M."/>
            <person name="Singh A."/>
            <person name="Seah K."/>
            <person name="Emmerich C."/>
        </authorList>
    </citation>
    <scope>NUCLEOTIDE SEQUENCE</scope>
    <source>
        <strain evidence="1">DP1</strain>
    </source>
</reference>
<gene>
    <name evidence="1" type="ORF">ECRASSUSDP1_LOCUS20539</name>
</gene>
<keyword evidence="2" id="KW-1185">Reference proteome</keyword>
<name>A0AAD2D3W9_EUPCR</name>
<sequence>MFLYVIIAMLDSDAFLNNRVTYLKLKSYLLHLNLRGSYVDSWCIVLSRTKGGLDALILSPCLLSFI</sequence>
<comment type="caution">
    <text evidence="1">The sequence shown here is derived from an EMBL/GenBank/DDBJ whole genome shotgun (WGS) entry which is preliminary data.</text>
</comment>
<evidence type="ECO:0000313" key="1">
    <source>
        <dbReference type="EMBL" id="CAI2379130.1"/>
    </source>
</evidence>
<protein>
    <submittedName>
        <fullName evidence="1">Uncharacterized protein</fullName>
    </submittedName>
</protein>
<evidence type="ECO:0000313" key="2">
    <source>
        <dbReference type="Proteomes" id="UP001295684"/>
    </source>
</evidence>